<comment type="similarity">
    <text evidence="1 2">Belongs to the phD/YefM antitoxin family.</text>
</comment>
<gene>
    <name evidence="3" type="ORF">CP500_003375</name>
</gene>
<proteinExistence type="inferred from homology"/>
<dbReference type="Gene3D" id="3.40.1620.10">
    <property type="entry name" value="YefM-like domain"/>
    <property type="match status" value="1"/>
</dbReference>
<sequence>MPKYLTITEAQQQLPKWPDDLATEPAIITKDGKPAIIALSFKQFESLLETIEILSDREFMADLRSGIQQVQRGETIDLQQLKADLKL</sequence>
<dbReference type="OrthoDB" id="573439at2"/>
<evidence type="ECO:0000256" key="1">
    <source>
        <dbReference type="ARBA" id="ARBA00009981"/>
    </source>
</evidence>
<protein>
    <recommendedName>
        <fullName evidence="2">Antitoxin</fullName>
    </recommendedName>
</protein>
<keyword evidence="4" id="KW-1185">Reference proteome</keyword>
<evidence type="ECO:0000256" key="2">
    <source>
        <dbReference type="RuleBase" id="RU362080"/>
    </source>
</evidence>
<reference evidence="3" key="1">
    <citation type="submission" date="2017-10" db="EMBL/GenBank/DDBJ databases">
        <title>Draft genome sequence of the planktic cyanobacteria Tychonema bourrellyi isolated from alpine lentic freshwater.</title>
        <authorList>
            <person name="Tett A."/>
            <person name="Armanini F."/>
            <person name="Asnicar F."/>
            <person name="Boscaini A."/>
            <person name="Pasolli E."/>
            <person name="Zolfo M."/>
            <person name="Donati C."/>
            <person name="Salmaso N."/>
            <person name="Segata N."/>
        </authorList>
    </citation>
    <scope>NUCLEOTIDE SEQUENCE</scope>
    <source>
        <strain evidence="3">FEM_GT703</strain>
    </source>
</reference>
<dbReference type="PANTHER" id="PTHR33713:SF6">
    <property type="entry name" value="ANTITOXIN YEFM"/>
    <property type="match status" value="1"/>
</dbReference>
<accession>A0A2G4F4Y4</accession>
<comment type="caution">
    <text evidence="3">The sequence shown here is derived from an EMBL/GenBank/DDBJ whole genome shotgun (WGS) entry which is preliminary data.</text>
</comment>
<dbReference type="Proteomes" id="UP000226442">
    <property type="component" value="Unassembled WGS sequence"/>
</dbReference>
<dbReference type="RefSeq" id="WP_096832166.1">
    <property type="nucleotide sequence ID" value="NZ_NXIB02000012.1"/>
</dbReference>
<comment type="function">
    <text evidence="2">Antitoxin component of a type II toxin-antitoxin (TA) system.</text>
</comment>
<dbReference type="Pfam" id="PF02604">
    <property type="entry name" value="PhdYeFM_antitox"/>
    <property type="match status" value="1"/>
</dbReference>
<dbReference type="InterPro" id="IPR051405">
    <property type="entry name" value="phD/YefM_antitoxin"/>
</dbReference>
<dbReference type="InterPro" id="IPR006442">
    <property type="entry name" value="Antitoxin_Phd/YefM"/>
</dbReference>
<dbReference type="PANTHER" id="PTHR33713">
    <property type="entry name" value="ANTITOXIN YAFN-RELATED"/>
    <property type="match status" value="1"/>
</dbReference>
<evidence type="ECO:0000313" key="3">
    <source>
        <dbReference type="EMBL" id="PHX56785.1"/>
    </source>
</evidence>
<dbReference type="SUPFAM" id="SSF143120">
    <property type="entry name" value="YefM-like"/>
    <property type="match status" value="1"/>
</dbReference>
<evidence type="ECO:0000313" key="4">
    <source>
        <dbReference type="Proteomes" id="UP000226442"/>
    </source>
</evidence>
<dbReference type="AlphaFoldDB" id="A0A2G4F4Y4"/>
<dbReference type="EMBL" id="NXIB02000012">
    <property type="protein sequence ID" value="PHX56785.1"/>
    <property type="molecule type" value="Genomic_DNA"/>
</dbReference>
<organism evidence="3 4">
    <name type="scientific">Tychonema bourrellyi FEM_GT703</name>
    <dbReference type="NCBI Taxonomy" id="2040638"/>
    <lineage>
        <taxon>Bacteria</taxon>
        <taxon>Bacillati</taxon>
        <taxon>Cyanobacteriota</taxon>
        <taxon>Cyanophyceae</taxon>
        <taxon>Oscillatoriophycideae</taxon>
        <taxon>Oscillatoriales</taxon>
        <taxon>Microcoleaceae</taxon>
        <taxon>Tychonema</taxon>
    </lineage>
</organism>
<dbReference type="InterPro" id="IPR036165">
    <property type="entry name" value="YefM-like_sf"/>
</dbReference>
<name>A0A2G4F4Y4_9CYAN</name>